<dbReference type="PANTHER" id="PTHR48423:SF2">
    <property type="entry name" value="INTERLEUKIN-12 RECEPTOR SUBUNIT BETA-2"/>
    <property type="match status" value="1"/>
</dbReference>
<keyword evidence="9" id="KW-0325">Glycoprotein</keyword>
<comment type="subcellular location">
    <subcellularLocation>
        <location evidence="1">Membrane</location>
        <topology evidence="1">Single-pass type I membrane protein</topology>
    </subcellularLocation>
</comment>
<feature type="signal peptide" evidence="11">
    <location>
        <begin position="1"/>
        <end position="15"/>
    </location>
</feature>
<dbReference type="InterPro" id="IPR052672">
    <property type="entry name" value="Type1_Cytokine_Rcpt_Type2"/>
</dbReference>
<dbReference type="CDD" id="cd00063">
    <property type="entry name" value="FN3"/>
    <property type="match status" value="1"/>
</dbReference>
<keyword evidence="5" id="KW-0677">Repeat</keyword>
<keyword evidence="6 10" id="KW-1133">Transmembrane helix</keyword>
<dbReference type="SUPFAM" id="SSF49265">
    <property type="entry name" value="Fibronectin type III"/>
    <property type="match status" value="2"/>
</dbReference>
<evidence type="ECO:0000256" key="9">
    <source>
        <dbReference type="ARBA" id="ARBA00023180"/>
    </source>
</evidence>
<evidence type="ECO:0000313" key="16">
    <source>
        <dbReference type="RefSeq" id="XP_042564757.1"/>
    </source>
</evidence>
<keyword evidence="8 14" id="KW-0675">Receptor</keyword>
<evidence type="ECO:0000313" key="13">
    <source>
        <dbReference type="Proteomes" id="UP000515152"/>
    </source>
</evidence>
<name>A0A6P8G4U7_CLUHA</name>
<dbReference type="PANTHER" id="PTHR48423">
    <property type="entry name" value="INTERLEUKIN-27 RECEPTOR SUBUNIT ALPHA"/>
    <property type="match status" value="1"/>
</dbReference>
<evidence type="ECO:0000256" key="7">
    <source>
        <dbReference type="ARBA" id="ARBA00023136"/>
    </source>
</evidence>
<feature type="transmembrane region" description="Helical" evidence="10">
    <location>
        <begin position="358"/>
        <end position="379"/>
    </location>
</feature>
<proteinExistence type="inferred from homology"/>
<accession>A0A6P8G4U7</accession>
<dbReference type="Gene3D" id="2.60.40.10">
    <property type="entry name" value="Immunoglobulins"/>
    <property type="match status" value="4"/>
</dbReference>
<dbReference type="PROSITE" id="PS50853">
    <property type="entry name" value="FN3"/>
    <property type="match status" value="1"/>
</dbReference>
<organism evidence="13 14">
    <name type="scientific">Clupea harengus</name>
    <name type="common">Atlantic herring</name>
    <dbReference type="NCBI Taxonomy" id="7950"/>
    <lineage>
        <taxon>Eukaryota</taxon>
        <taxon>Metazoa</taxon>
        <taxon>Chordata</taxon>
        <taxon>Craniata</taxon>
        <taxon>Vertebrata</taxon>
        <taxon>Euteleostomi</taxon>
        <taxon>Actinopterygii</taxon>
        <taxon>Neopterygii</taxon>
        <taxon>Teleostei</taxon>
        <taxon>Clupei</taxon>
        <taxon>Clupeiformes</taxon>
        <taxon>Clupeoidei</taxon>
        <taxon>Clupeidae</taxon>
        <taxon>Clupea</taxon>
    </lineage>
</organism>
<keyword evidence="13" id="KW-1185">Reference proteome</keyword>
<dbReference type="Proteomes" id="UP000515152">
    <property type="component" value="Chromosome 10"/>
</dbReference>
<keyword evidence="7 10" id="KW-0472">Membrane</keyword>
<dbReference type="CTD" id="149233"/>
<evidence type="ECO:0000256" key="3">
    <source>
        <dbReference type="ARBA" id="ARBA00022692"/>
    </source>
</evidence>
<dbReference type="InterPro" id="IPR036116">
    <property type="entry name" value="FN3_sf"/>
</dbReference>
<dbReference type="RefSeq" id="XP_042564757.1">
    <property type="nucleotide sequence ID" value="XM_042708823.1"/>
</dbReference>
<evidence type="ECO:0000256" key="8">
    <source>
        <dbReference type="ARBA" id="ARBA00023170"/>
    </source>
</evidence>
<gene>
    <name evidence="14 15 16" type="primary">il23r</name>
</gene>
<dbReference type="InterPro" id="IPR003961">
    <property type="entry name" value="FN3_dom"/>
</dbReference>
<keyword evidence="3 10" id="KW-0812">Transmembrane</keyword>
<dbReference type="GeneID" id="116222130"/>
<evidence type="ECO:0000256" key="2">
    <source>
        <dbReference type="ARBA" id="ARBA00008921"/>
    </source>
</evidence>
<evidence type="ECO:0000256" key="6">
    <source>
        <dbReference type="ARBA" id="ARBA00022989"/>
    </source>
</evidence>
<feature type="domain" description="Fibronectin type-III" evidence="12">
    <location>
        <begin position="162"/>
        <end position="256"/>
    </location>
</feature>
<evidence type="ECO:0000256" key="1">
    <source>
        <dbReference type="ARBA" id="ARBA00004479"/>
    </source>
</evidence>
<dbReference type="InterPro" id="IPR013783">
    <property type="entry name" value="Ig-like_fold"/>
</dbReference>
<evidence type="ECO:0000256" key="4">
    <source>
        <dbReference type="ARBA" id="ARBA00022729"/>
    </source>
</evidence>
<evidence type="ECO:0000256" key="10">
    <source>
        <dbReference type="SAM" id="Phobius"/>
    </source>
</evidence>
<dbReference type="AlphaFoldDB" id="A0A6P8G4U7"/>
<evidence type="ECO:0000256" key="11">
    <source>
        <dbReference type="SAM" id="SignalP"/>
    </source>
</evidence>
<sequence>MIVMCFLFMYQVGNATQRDGGAGSALIEGLKPMTTYQIELRVCTPVPKPKCSLWSEPVVAVTPGIAPAHKPDAWRTVGHTEEHGVQNVTVFWKPMESQDFRTLHYEVSYRQHGQSPVPVPCPLNVSEVQLQLPAQVKELTLTLVTSAGRSPPASLSLTHTNVPAPVVTVSSPQEGSVFLSWLWRMKPEVTGFPLGYVVQWQCKASQVQWKRLSRDCNSTDISGLKPGWRYEVLLHAETTRGLSEPALVQVYSEERKPLSGPKAFILSSDLKHILIRWEEPTLEHQRGFLTHYTIYIRTHGTGSFKPMFKVEASSTREKLLETLDTGFDLCISTWNTAGEGPRGDSVTYLQQRSLKDGVFVGIWVVAAVPLVLVANLMCLKCARRRIRAACLMVGPVWLFEKFPKVGNSNAIKLLKDERCGSDSLWMSVCSDSDPPLSPMEDIPEPAAPMFLFTSIHAKEKGPDVRVAKPEIVDPYKPQWEDSCEVSATLLPGTPEMEPEEGTEEERPIWECLPQPSCGTDIGLGDVTLGGFERLGVTGDLLSLLEDKQRGAEWHMNENGGMGEVDGFSLALLTEGQTVLPNKLLSSLKGEMLESLQINPYSPQGCWFNVAQNT</sequence>
<protein>
    <submittedName>
        <fullName evidence="14 15">Interleukin-23 receptor</fullName>
    </submittedName>
</protein>
<comment type="similarity">
    <text evidence="2">Belongs to the type I cytokine receptor family. Type 2 subfamily.</text>
</comment>
<evidence type="ECO:0000256" key="5">
    <source>
        <dbReference type="ARBA" id="ARBA00022737"/>
    </source>
</evidence>
<evidence type="ECO:0000259" key="12">
    <source>
        <dbReference type="PROSITE" id="PS50853"/>
    </source>
</evidence>
<keyword evidence="4 11" id="KW-0732">Signal</keyword>
<dbReference type="RefSeq" id="XP_031430952.1">
    <property type="nucleotide sequence ID" value="XM_031575092.2"/>
</dbReference>
<dbReference type="KEGG" id="char:116222130"/>
<dbReference type="RefSeq" id="XP_031430953.1">
    <property type="nucleotide sequence ID" value="XM_031575093.2"/>
</dbReference>
<feature type="chain" id="PRO_5044652889" evidence="11">
    <location>
        <begin position="16"/>
        <end position="613"/>
    </location>
</feature>
<evidence type="ECO:0000313" key="14">
    <source>
        <dbReference type="RefSeq" id="XP_031430952.1"/>
    </source>
</evidence>
<dbReference type="GO" id="GO:0005886">
    <property type="term" value="C:plasma membrane"/>
    <property type="evidence" value="ECO:0007669"/>
    <property type="project" value="UniProtKB-ARBA"/>
</dbReference>
<reference evidence="14 15" key="1">
    <citation type="submission" date="2025-04" db="UniProtKB">
        <authorList>
            <consortium name="RefSeq"/>
        </authorList>
    </citation>
    <scope>IDENTIFICATION</scope>
</reference>
<evidence type="ECO:0000313" key="15">
    <source>
        <dbReference type="RefSeq" id="XP_031430953.1"/>
    </source>
</evidence>
<dbReference type="OrthoDB" id="9897281at2759"/>